<feature type="domain" description="ParB-like N-terminal" evidence="2">
    <location>
        <begin position="34"/>
        <end position="127"/>
    </location>
</feature>
<organism evidence="3 4">
    <name type="scientific">Anaeromicropila populeti</name>
    <dbReference type="NCBI Taxonomy" id="37658"/>
    <lineage>
        <taxon>Bacteria</taxon>
        <taxon>Bacillati</taxon>
        <taxon>Bacillota</taxon>
        <taxon>Clostridia</taxon>
        <taxon>Lachnospirales</taxon>
        <taxon>Lachnospiraceae</taxon>
        <taxon>Anaeromicropila</taxon>
    </lineage>
</organism>
<accession>A0A1I6JE96</accession>
<dbReference type="EMBL" id="FOYZ01000005">
    <property type="protein sequence ID" value="SFR77267.1"/>
    <property type="molecule type" value="Genomic_DNA"/>
</dbReference>
<dbReference type="GO" id="GO:0007059">
    <property type="term" value="P:chromosome segregation"/>
    <property type="evidence" value="ECO:0007669"/>
    <property type="project" value="TreeGrafter"/>
</dbReference>
<dbReference type="Pfam" id="PF02195">
    <property type="entry name" value="ParB_N"/>
    <property type="match status" value="1"/>
</dbReference>
<dbReference type="InterPro" id="IPR050336">
    <property type="entry name" value="Chromosome_partition/occlusion"/>
</dbReference>
<dbReference type="SMART" id="SM00470">
    <property type="entry name" value="ParB"/>
    <property type="match status" value="1"/>
</dbReference>
<dbReference type="SUPFAM" id="SSF109709">
    <property type="entry name" value="KorB DNA-binding domain-like"/>
    <property type="match status" value="1"/>
</dbReference>
<dbReference type="Gene3D" id="3.90.1530.30">
    <property type="match status" value="1"/>
</dbReference>
<dbReference type="OrthoDB" id="1662300at2"/>
<protein>
    <submittedName>
        <fullName evidence="3">Chromosome partitioning protein, ParB family</fullName>
    </submittedName>
</protein>
<dbReference type="InterPro" id="IPR003115">
    <property type="entry name" value="ParB_N"/>
</dbReference>
<evidence type="ECO:0000313" key="3">
    <source>
        <dbReference type="EMBL" id="SFR77267.1"/>
    </source>
</evidence>
<proteinExistence type="inferred from homology"/>
<evidence type="ECO:0000313" key="4">
    <source>
        <dbReference type="Proteomes" id="UP000199659"/>
    </source>
</evidence>
<comment type="similarity">
    <text evidence="1">Belongs to the ParB family.</text>
</comment>
<dbReference type="NCBIfam" id="TIGR00180">
    <property type="entry name" value="parB_part"/>
    <property type="match status" value="1"/>
</dbReference>
<reference evidence="3 4" key="1">
    <citation type="submission" date="2016-10" db="EMBL/GenBank/DDBJ databases">
        <authorList>
            <person name="de Groot N.N."/>
        </authorList>
    </citation>
    <scope>NUCLEOTIDE SEQUENCE [LARGE SCALE GENOMIC DNA]</scope>
    <source>
        <strain evidence="3 4">743A</strain>
    </source>
</reference>
<dbReference type="STRING" id="37658.SAMN05661086_01608"/>
<evidence type="ECO:0000256" key="1">
    <source>
        <dbReference type="ARBA" id="ARBA00006295"/>
    </source>
</evidence>
<dbReference type="GO" id="GO:0003677">
    <property type="term" value="F:DNA binding"/>
    <property type="evidence" value="ECO:0007669"/>
    <property type="project" value="InterPro"/>
</dbReference>
<evidence type="ECO:0000259" key="2">
    <source>
        <dbReference type="SMART" id="SM00470"/>
    </source>
</evidence>
<dbReference type="Gene3D" id="1.10.10.2830">
    <property type="match status" value="1"/>
</dbReference>
<dbReference type="AlphaFoldDB" id="A0A1I6JE96"/>
<name>A0A1I6JE96_9FIRM</name>
<dbReference type="InterPro" id="IPR004437">
    <property type="entry name" value="ParB/RepB/Spo0J"/>
</dbReference>
<keyword evidence="4" id="KW-1185">Reference proteome</keyword>
<dbReference type="CDD" id="cd16408">
    <property type="entry name" value="ParB_N_like"/>
    <property type="match status" value="1"/>
</dbReference>
<dbReference type="InterPro" id="IPR036086">
    <property type="entry name" value="ParB/Sulfiredoxin_sf"/>
</dbReference>
<gene>
    <name evidence="3" type="ORF">SAMN05661086_01608</name>
</gene>
<sequence>MTQPIKKLTSLDDMLGLSGFSEQSEDTEKEGAVKEIDIERLVPFQNHPFKLYEGARLDDMVRSVKELGVLSPLIVRTISGRFGTYEILAGHNRWNAAREAGLNKVPVVVMDGLSEEEAMLIVTETNLIQRSFSDLCHSERACVLAKHYEALKCQGKRMSLIDEVKKLLNADEIRDEATCCPVGTKLKSSDITGQYYDLSGRTVARYLRIHELINELKEFIDSEAICLRAGVELSYLSEDNQIYLVDFLNQNAYKIDMQKASELRTLEKRSRLDKATMEKVLNGTYKPKKVGSNSILKKGIKLKPVMIKKYFNEEQSQEEVELEIEKALEFYYQHKPKE</sequence>
<dbReference type="PANTHER" id="PTHR33375">
    <property type="entry name" value="CHROMOSOME-PARTITIONING PROTEIN PARB-RELATED"/>
    <property type="match status" value="1"/>
</dbReference>
<dbReference type="SUPFAM" id="SSF110849">
    <property type="entry name" value="ParB/Sulfiredoxin"/>
    <property type="match status" value="1"/>
</dbReference>
<dbReference type="RefSeq" id="WP_092560169.1">
    <property type="nucleotide sequence ID" value="NZ_FOYZ01000005.1"/>
</dbReference>
<dbReference type="GO" id="GO:0005694">
    <property type="term" value="C:chromosome"/>
    <property type="evidence" value="ECO:0007669"/>
    <property type="project" value="TreeGrafter"/>
</dbReference>
<dbReference type="Proteomes" id="UP000199659">
    <property type="component" value="Unassembled WGS sequence"/>
</dbReference>
<dbReference type="PANTHER" id="PTHR33375:SF1">
    <property type="entry name" value="CHROMOSOME-PARTITIONING PROTEIN PARB-RELATED"/>
    <property type="match status" value="1"/>
</dbReference>